<accession>A0ABQ3Y0A9</accession>
<organism evidence="1 2">
    <name type="scientific">Paractinoplanes deccanensis</name>
    <dbReference type="NCBI Taxonomy" id="113561"/>
    <lineage>
        <taxon>Bacteria</taxon>
        <taxon>Bacillati</taxon>
        <taxon>Actinomycetota</taxon>
        <taxon>Actinomycetes</taxon>
        <taxon>Micromonosporales</taxon>
        <taxon>Micromonosporaceae</taxon>
        <taxon>Paractinoplanes</taxon>
    </lineage>
</organism>
<keyword evidence="2" id="KW-1185">Reference proteome</keyword>
<proteinExistence type="predicted"/>
<evidence type="ECO:0000313" key="2">
    <source>
        <dbReference type="Proteomes" id="UP000609879"/>
    </source>
</evidence>
<dbReference type="Proteomes" id="UP000609879">
    <property type="component" value="Unassembled WGS sequence"/>
</dbReference>
<sequence>MIRPPICQNIFAHLPDNADTFEHACGHQVLELPCGCVIDDHDTEECDGRSVAELEETR</sequence>
<comment type="caution">
    <text evidence="1">The sequence shown here is derived from an EMBL/GenBank/DDBJ whole genome shotgun (WGS) entry which is preliminary data.</text>
</comment>
<dbReference type="EMBL" id="BOMI01000033">
    <property type="protein sequence ID" value="GID73422.1"/>
    <property type="molecule type" value="Genomic_DNA"/>
</dbReference>
<dbReference type="RefSeq" id="WP_203761343.1">
    <property type="nucleotide sequence ID" value="NZ_BAAABO010000029.1"/>
</dbReference>
<name>A0ABQ3Y0A9_9ACTN</name>
<gene>
    <name evidence="1" type="ORF">Ade02nite_20630</name>
</gene>
<evidence type="ECO:0000313" key="1">
    <source>
        <dbReference type="EMBL" id="GID73422.1"/>
    </source>
</evidence>
<protein>
    <submittedName>
        <fullName evidence="1">Uncharacterized protein</fullName>
    </submittedName>
</protein>
<reference evidence="1 2" key="1">
    <citation type="submission" date="2021-01" db="EMBL/GenBank/DDBJ databases">
        <title>Whole genome shotgun sequence of Actinoplanes deccanensis NBRC 13994.</title>
        <authorList>
            <person name="Komaki H."/>
            <person name="Tamura T."/>
        </authorList>
    </citation>
    <scope>NUCLEOTIDE SEQUENCE [LARGE SCALE GENOMIC DNA]</scope>
    <source>
        <strain evidence="1 2">NBRC 13994</strain>
    </source>
</reference>